<feature type="non-terminal residue" evidence="2">
    <location>
        <position position="294"/>
    </location>
</feature>
<name>A0A0S4J0T2_BODSA</name>
<evidence type="ECO:0000313" key="2">
    <source>
        <dbReference type="EMBL" id="CUG50250.1"/>
    </source>
</evidence>
<evidence type="ECO:0000256" key="1">
    <source>
        <dbReference type="SAM" id="MobiDB-lite"/>
    </source>
</evidence>
<sequence length="294" mass="31403">MKSIRPATAGSMRSAMDHRPLGRSPMPVRLQAAVTTSNIQAQIAALKGEILMLQHRFEETRLQGECHHEMETLERKLMSLNAVFPDDGSNNFDVKCTLLEILVEQIKSISSAALERAGPIPAGSAAEQQQILINGGGGGFRPGSAGGLPPPVPSRTHGFLKLVDFVVNVADRKRVWDARVEAETTKLAGETLTIGLKTPSDHADDLLSSATAKAAEMSVIDLAMNEPTAAEVRKLVAEQKQLQEQIKTMLQKSTTTDARNQRKSIVASNASAAFGGAANNTNASMTSSHLNAAM</sequence>
<evidence type="ECO:0000313" key="3">
    <source>
        <dbReference type="Proteomes" id="UP000051952"/>
    </source>
</evidence>
<proteinExistence type="predicted"/>
<organism evidence="2 3">
    <name type="scientific">Bodo saltans</name>
    <name type="common">Flagellated protozoan</name>
    <dbReference type="NCBI Taxonomy" id="75058"/>
    <lineage>
        <taxon>Eukaryota</taxon>
        <taxon>Discoba</taxon>
        <taxon>Euglenozoa</taxon>
        <taxon>Kinetoplastea</taxon>
        <taxon>Metakinetoplastina</taxon>
        <taxon>Eubodonida</taxon>
        <taxon>Bodonidae</taxon>
        <taxon>Bodo</taxon>
    </lineage>
</organism>
<feature type="region of interest" description="Disordered" evidence="1">
    <location>
        <begin position="1"/>
        <end position="23"/>
    </location>
</feature>
<gene>
    <name evidence="2" type="ORF">BSAL_80275</name>
</gene>
<dbReference type="VEuPathDB" id="TriTrypDB:BSAL_80275"/>
<dbReference type="EMBL" id="CYKH01000846">
    <property type="protein sequence ID" value="CUG50250.1"/>
    <property type="molecule type" value="Genomic_DNA"/>
</dbReference>
<accession>A0A0S4J0T2</accession>
<dbReference type="Proteomes" id="UP000051952">
    <property type="component" value="Unassembled WGS sequence"/>
</dbReference>
<keyword evidence="3" id="KW-1185">Reference proteome</keyword>
<reference evidence="3" key="1">
    <citation type="submission" date="2015-09" db="EMBL/GenBank/DDBJ databases">
        <authorList>
            <consortium name="Pathogen Informatics"/>
        </authorList>
    </citation>
    <scope>NUCLEOTIDE SEQUENCE [LARGE SCALE GENOMIC DNA]</scope>
    <source>
        <strain evidence="3">Lake Konstanz</strain>
    </source>
</reference>
<dbReference type="AlphaFoldDB" id="A0A0S4J0T2"/>
<protein>
    <submittedName>
        <fullName evidence="2">Uncharacterized protein</fullName>
    </submittedName>
</protein>